<reference evidence="1 2" key="1">
    <citation type="journal article" date="2018" name="Sci. Rep.">
        <title>Genomic signatures of local adaptation to the degree of environmental predictability in rotifers.</title>
        <authorList>
            <person name="Franch-Gras L."/>
            <person name="Hahn C."/>
            <person name="Garcia-Roger E.M."/>
            <person name="Carmona M.J."/>
            <person name="Serra M."/>
            <person name="Gomez A."/>
        </authorList>
    </citation>
    <scope>NUCLEOTIDE SEQUENCE [LARGE SCALE GENOMIC DNA]</scope>
    <source>
        <strain evidence="1">HYR1</strain>
    </source>
</reference>
<comment type="caution">
    <text evidence="1">The sequence shown here is derived from an EMBL/GenBank/DDBJ whole genome shotgun (WGS) entry which is preliminary data.</text>
</comment>
<dbReference type="Proteomes" id="UP000276133">
    <property type="component" value="Unassembled WGS sequence"/>
</dbReference>
<keyword evidence="2" id="KW-1185">Reference proteome</keyword>
<gene>
    <name evidence="1" type="ORF">BpHYR1_052250</name>
</gene>
<sequence length="60" mass="7010">MSDLAKIGSMFKNFFCINFESDLTEPGNGLNYARHSEFSPNHYFSLKFNQIREKNGYCHL</sequence>
<accession>A0A3M7TBX8</accession>
<protein>
    <submittedName>
        <fullName evidence="1">Uncharacterized protein</fullName>
    </submittedName>
</protein>
<evidence type="ECO:0000313" key="2">
    <source>
        <dbReference type="Proteomes" id="UP000276133"/>
    </source>
</evidence>
<dbReference type="EMBL" id="REGN01000043">
    <property type="protein sequence ID" value="RNA44961.1"/>
    <property type="molecule type" value="Genomic_DNA"/>
</dbReference>
<evidence type="ECO:0000313" key="1">
    <source>
        <dbReference type="EMBL" id="RNA44961.1"/>
    </source>
</evidence>
<proteinExistence type="predicted"/>
<organism evidence="1 2">
    <name type="scientific">Brachionus plicatilis</name>
    <name type="common">Marine rotifer</name>
    <name type="synonym">Brachionus muelleri</name>
    <dbReference type="NCBI Taxonomy" id="10195"/>
    <lineage>
        <taxon>Eukaryota</taxon>
        <taxon>Metazoa</taxon>
        <taxon>Spiralia</taxon>
        <taxon>Gnathifera</taxon>
        <taxon>Rotifera</taxon>
        <taxon>Eurotatoria</taxon>
        <taxon>Monogononta</taxon>
        <taxon>Pseudotrocha</taxon>
        <taxon>Ploima</taxon>
        <taxon>Brachionidae</taxon>
        <taxon>Brachionus</taxon>
    </lineage>
</organism>
<name>A0A3M7TBX8_BRAPC</name>
<dbReference type="AlphaFoldDB" id="A0A3M7TBX8"/>